<dbReference type="GO" id="GO:0003735">
    <property type="term" value="F:structural constituent of ribosome"/>
    <property type="evidence" value="ECO:0007669"/>
    <property type="project" value="InterPro"/>
</dbReference>
<dbReference type="SUPFAM" id="SSF53067">
    <property type="entry name" value="Actin-like ATPase domain"/>
    <property type="match status" value="2"/>
</dbReference>
<sequence>VNLRTQKRLAASVADCGKRKIWLDPNEVNEISNANSRQTIRKLIADGLIIRKPVTMHSRSRARELTAARRIGRHRGFGKRKGTADARMPTQVMWMRRLRVLRRLLVKYRAAGKIDKHLYHELYHLSKGNTFKHKRALVEHIHKAKAEKAREAKLKEEMDAKRAKTKAARERRQERIQQKRNQLAGDEEVPAGEQRHFAQRPRTSISDEKYSMLEALPKDDGVLHGVRYSMPLPGTHTFNEYLDPETTQYAILSHRWNTSGSEVLYHELKDIASHSELLASSRFDKIKMACATARHQTPPLEWIWIDSCCIDKTNNVELAEALNSMYTWYRQAALCLAYLFDVNLYAGTNAGEPTLRTADASRYSEWFSRGWTLQELLAPRQMMFYDRHWTPIATKEGLASELRIATGGIHEDFLTGASDVRTASAAMKLSWACGRTTTKREDRVYSLLGLLDVQLSPFYGEGERKAFWRLQQEFFKQSRDESIFAWTLPPRKDAADNPVPPGWREDEWGLIAPSIECFRDSGDVTTTVGEGRQIAEREFGGYYATNQGIVFPVPDGGLALLVGRRSWGLGPKSWRDRLKWNVYSLAMERIHEGAPKLAAKWEAEGVFSISLNCWKPAAEHGGELRVVTLPVRQSNVKGSRHPPIVHLLVLVGQVLGILLVLGQLQPDQHPPRLYPGHHHTHLRLGIRNLRLQRLELLHLALPDVVVLVRLFSLAERVTLSGPAGPRSTGVAGGHATGGDAEAAGGGSGGGKLGELAAGDGLEGGHGCCGRDIAVRSILRRQWTRLDLIDHYLSFWLMEMSVSNKASDTIRRTLLTLPDTLTVKMVGLGPRRQPSRKGSMADIPKDLLQEIKKLEELFTVDTAKLKAIASHFVSELAKGLSKEGGSIPMNPTWCMGFPTGHETGTFLALDMGGTNLRVCEINLPEEKGEFDIIQSKYKMPEELKTGTADELWGYVADCLQQFIEYHHEGEKLDKLPLGFTFSYPATQEYIDHGVLQRWTKGFDIDGVEGKDVVPPFEKALEERGVPIKLTALINDTTGTMIASAYTDPEMRIGCIFGTGCNAAYMEECGEIPKLDHMKLDPKQQMAINCEWGAFDNEHQILPRTKYDVVVDKDSPRPGQQSFEKMIAGLYLGELFRLVLVDLHEQGKVFENQDIASLKKPYTLDASFLSDVENDPYENLQETHDIFVDRLKIKPSKPELELIRRLAELIGTRAARLSACGVAAICKKKNYKTAHVGADGSVFNKYPHFKQRGAQALKEILDWETGRDGKPLGRGHDPVEILPAEDGSGVGAALIAALTLKRVQEGNLAGIRDPDSMLKGTAAASSKNKEVGGGK</sequence>
<comment type="similarity">
    <text evidence="3">Belongs to the hexokinase family.</text>
</comment>
<protein>
    <recommendedName>
        <fullName evidence="15">Ribosomal protein L19</fullName>
    </recommendedName>
</protein>
<evidence type="ECO:0000256" key="16">
    <source>
        <dbReference type="SAM" id="MobiDB-lite"/>
    </source>
</evidence>
<dbReference type="Gene3D" id="1.10.1650.10">
    <property type="match status" value="1"/>
</dbReference>
<accession>A0A9W7SKJ8</accession>
<feature type="region of interest" description="Disordered" evidence="16">
    <location>
        <begin position="1313"/>
        <end position="1333"/>
    </location>
</feature>
<dbReference type="InterPro" id="IPR000196">
    <property type="entry name" value="Ribosomal_eL19_dom"/>
</dbReference>
<feature type="region of interest" description="Disordered" evidence="16">
    <location>
        <begin position="156"/>
        <end position="203"/>
    </location>
</feature>
<dbReference type="Pfam" id="PF25476">
    <property type="entry name" value="Ribosomal_L19e_C"/>
    <property type="match status" value="1"/>
</dbReference>
<dbReference type="OrthoDB" id="419537at2759"/>
<dbReference type="CDD" id="cd24087">
    <property type="entry name" value="ASKHA_NBD_HK1-2_fungi"/>
    <property type="match status" value="1"/>
</dbReference>
<dbReference type="InterPro" id="IPR019807">
    <property type="entry name" value="Hexokinase_BS"/>
</dbReference>
<dbReference type="Pfam" id="PF06985">
    <property type="entry name" value="HET"/>
    <property type="match status" value="1"/>
</dbReference>
<dbReference type="GO" id="GO:0005536">
    <property type="term" value="F:D-glucose binding"/>
    <property type="evidence" value="ECO:0007669"/>
    <property type="project" value="InterPro"/>
</dbReference>
<dbReference type="InterPro" id="IPR015972">
    <property type="entry name" value="Ribosomal_eL19_dom1"/>
</dbReference>
<comment type="pathway">
    <text evidence="1">Carbohydrate degradation; glycolysis; D-glyceraldehyde 3-phosphate and glycerone phosphate from D-glucose: step 1/4.</text>
</comment>
<dbReference type="PROSITE" id="PS00526">
    <property type="entry name" value="RIBOSOMAL_L19E"/>
    <property type="match status" value="1"/>
</dbReference>
<dbReference type="Gene3D" id="1.10.287.1250">
    <property type="match status" value="1"/>
</dbReference>
<evidence type="ECO:0000256" key="15">
    <source>
        <dbReference type="RuleBase" id="RU000574"/>
    </source>
</evidence>
<organism evidence="18 19">
    <name type="scientific">Teratosphaeria destructans</name>
    <dbReference type="NCBI Taxonomy" id="418781"/>
    <lineage>
        <taxon>Eukaryota</taxon>
        <taxon>Fungi</taxon>
        <taxon>Dikarya</taxon>
        <taxon>Ascomycota</taxon>
        <taxon>Pezizomycotina</taxon>
        <taxon>Dothideomycetes</taxon>
        <taxon>Dothideomycetidae</taxon>
        <taxon>Mycosphaerellales</taxon>
        <taxon>Teratosphaeriaceae</taxon>
        <taxon>Teratosphaeria</taxon>
    </lineage>
</organism>
<dbReference type="CDD" id="cd01417">
    <property type="entry name" value="Ribosomal_L19e_E"/>
    <property type="match status" value="1"/>
</dbReference>
<keyword evidence="8" id="KW-0418">Kinase</keyword>
<dbReference type="GO" id="GO:0006096">
    <property type="term" value="P:glycolytic process"/>
    <property type="evidence" value="ECO:0007669"/>
    <property type="project" value="UniProtKB-KW"/>
</dbReference>
<keyword evidence="12 15" id="KW-0687">Ribonucleoprotein</keyword>
<dbReference type="GO" id="GO:1990539">
    <property type="term" value="P:fructose import across plasma membrane"/>
    <property type="evidence" value="ECO:0007669"/>
    <property type="project" value="UniProtKB-ARBA"/>
</dbReference>
<dbReference type="FunFam" id="3.40.367.20:FF:000004">
    <property type="entry name" value="Phosphotransferase"/>
    <property type="match status" value="1"/>
</dbReference>
<dbReference type="Pfam" id="PF00349">
    <property type="entry name" value="Hexokinase_1"/>
    <property type="match status" value="1"/>
</dbReference>
<dbReference type="PROSITE" id="PS00378">
    <property type="entry name" value="HEXOKINASE_1"/>
    <property type="match status" value="1"/>
</dbReference>
<dbReference type="FunFam" id="1.10.1650.10:FF:000001">
    <property type="entry name" value="Ribosomal protein L19"/>
    <property type="match status" value="1"/>
</dbReference>
<dbReference type="Pfam" id="PF01280">
    <property type="entry name" value="Ribosomal_L19e"/>
    <property type="match status" value="1"/>
</dbReference>
<keyword evidence="6" id="KW-0808">Transferase</keyword>
<dbReference type="InterPro" id="IPR043129">
    <property type="entry name" value="ATPase_NBD"/>
</dbReference>
<dbReference type="InterPro" id="IPR057260">
    <property type="entry name" value="Ribosomal_L19e_C"/>
</dbReference>
<dbReference type="GO" id="GO:0005524">
    <property type="term" value="F:ATP binding"/>
    <property type="evidence" value="ECO:0007669"/>
    <property type="project" value="UniProtKB-KW"/>
</dbReference>
<evidence type="ECO:0000256" key="7">
    <source>
        <dbReference type="ARBA" id="ARBA00022741"/>
    </source>
</evidence>
<dbReference type="InterPro" id="IPR010730">
    <property type="entry name" value="HET"/>
</dbReference>
<dbReference type="InterPro" id="IPR022672">
    <property type="entry name" value="Hexokinase_N"/>
</dbReference>
<evidence type="ECO:0000259" key="17">
    <source>
        <dbReference type="SMART" id="SM01416"/>
    </source>
</evidence>
<dbReference type="InterPro" id="IPR023638">
    <property type="entry name" value="Ribosomal_eL19_CS"/>
</dbReference>
<dbReference type="GO" id="GO:0005739">
    <property type="term" value="C:mitochondrion"/>
    <property type="evidence" value="ECO:0007669"/>
    <property type="project" value="UniProtKB-ARBA"/>
</dbReference>
<evidence type="ECO:0000256" key="4">
    <source>
        <dbReference type="ARBA" id="ARBA00011082"/>
    </source>
</evidence>
<dbReference type="PROSITE" id="PS51748">
    <property type="entry name" value="HEXOKINASE_2"/>
    <property type="match status" value="1"/>
</dbReference>
<evidence type="ECO:0000256" key="11">
    <source>
        <dbReference type="ARBA" id="ARBA00023152"/>
    </source>
</evidence>
<evidence type="ECO:0000256" key="14">
    <source>
        <dbReference type="ARBA" id="ARBA00047905"/>
    </source>
</evidence>
<dbReference type="GO" id="GO:0019158">
    <property type="term" value="F:mannokinase activity"/>
    <property type="evidence" value="ECO:0007669"/>
    <property type="project" value="TreeGrafter"/>
</dbReference>
<dbReference type="Pfam" id="PF03727">
    <property type="entry name" value="Hexokinase_2"/>
    <property type="match status" value="1"/>
</dbReference>
<reference evidence="18 19" key="1">
    <citation type="journal article" date="2018" name="IMA Fungus">
        <title>IMA Genome-F 10: Nine draft genome sequences of Claviceps purpurea s.lat., including C. arundinis, C. humidiphila, and C. cf. spartinae, pseudomolecules for the pitch canker pathogen Fusarium circinatum, draft genome of Davidsoniella eucalypti, Grosmannia galeiformis, Quambalaria eucalypti, and Teratosphaeria destructans.</title>
        <authorList>
            <person name="Wingfield B.D."/>
            <person name="Liu M."/>
            <person name="Nguyen H.D."/>
            <person name="Lane F.A."/>
            <person name="Morgan S.W."/>
            <person name="De Vos L."/>
            <person name="Wilken P.M."/>
            <person name="Duong T.A."/>
            <person name="Aylward J."/>
            <person name="Coetzee M.P."/>
            <person name="Dadej K."/>
            <person name="De Beer Z.W."/>
            <person name="Findlay W."/>
            <person name="Havenga M."/>
            <person name="Kolarik M."/>
            <person name="Menzies J.G."/>
            <person name="Naidoo K."/>
            <person name="Pochopski O."/>
            <person name="Shoukouhi P."/>
            <person name="Santana Q.C."/>
            <person name="Seifert K.A."/>
            <person name="Soal N."/>
            <person name="Steenkamp E.T."/>
            <person name="Tatham C.T."/>
            <person name="van der Nest M.A."/>
            <person name="Wingfield M.J."/>
        </authorList>
    </citation>
    <scope>NUCLEOTIDE SEQUENCE [LARGE SCALE GENOMIC DNA]</scope>
    <source>
        <strain evidence="18">CMW44962</strain>
    </source>
</reference>
<dbReference type="GO" id="GO:0022625">
    <property type="term" value="C:cytosolic large ribosomal subunit"/>
    <property type="evidence" value="ECO:0007669"/>
    <property type="project" value="InterPro"/>
</dbReference>
<feature type="domain" description="Large ribosomal subunit protein eL19" evidence="17">
    <location>
        <begin position="2"/>
        <end position="145"/>
    </location>
</feature>
<evidence type="ECO:0000256" key="3">
    <source>
        <dbReference type="ARBA" id="ARBA00009225"/>
    </source>
</evidence>
<dbReference type="FunFam" id="3.30.420.40:FF:000092">
    <property type="entry name" value="Phosphotransferase"/>
    <property type="match status" value="1"/>
</dbReference>
<dbReference type="PRINTS" id="PR00475">
    <property type="entry name" value="HEXOKINASE"/>
</dbReference>
<dbReference type="InterPro" id="IPR033935">
    <property type="entry name" value="Ribosomal_eL19_euk"/>
</dbReference>
<evidence type="ECO:0000256" key="1">
    <source>
        <dbReference type="ARBA" id="ARBA00004888"/>
    </source>
</evidence>
<gene>
    <name evidence="18" type="ORF">Tdes44962_MAKER05192</name>
</gene>
<evidence type="ECO:0000313" key="19">
    <source>
        <dbReference type="Proteomes" id="UP001138500"/>
    </source>
</evidence>
<dbReference type="InterPro" id="IPR001312">
    <property type="entry name" value="Hexokinase"/>
</dbReference>
<comment type="caution">
    <text evidence="18">The sequence shown here is derived from an EMBL/GenBank/DDBJ whole genome shotgun (WGS) entry which is preliminary data.</text>
</comment>
<dbReference type="GO" id="GO:0004340">
    <property type="term" value="F:glucokinase activity"/>
    <property type="evidence" value="ECO:0007669"/>
    <property type="project" value="TreeGrafter"/>
</dbReference>
<keyword evidence="11" id="KW-0324">Glycolysis</keyword>
<dbReference type="GO" id="GO:0006000">
    <property type="term" value="P:fructose metabolic process"/>
    <property type="evidence" value="ECO:0007669"/>
    <property type="project" value="UniProtKB-ARBA"/>
</dbReference>
<comment type="catalytic activity">
    <reaction evidence="13">
        <text>a D-hexose + ATP = a D-hexose 6-phosphate + ADP + H(+)</text>
        <dbReference type="Rhea" id="RHEA:22740"/>
        <dbReference type="ChEBI" id="CHEBI:4194"/>
        <dbReference type="ChEBI" id="CHEBI:15378"/>
        <dbReference type="ChEBI" id="CHEBI:30616"/>
        <dbReference type="ChEBI" id="CHEBI:229467"/>
        <dbReference type="ChEBI" id="CHEBI:456216"/>
        <dbReference type="EC" id="2.7.1.1"/>
    </reaction>
    <physiologicalReaction direction="left-to-right" evidence="13">
        <dbReference type="Rhea" id="RHEA:22741"/>
    </physiologicalReaction>
</comment>
<feature type="non-terminal residue" evidence="18">
    <location>
        <position position="1"/>
    </location>
</feature>
<feature type="region of interest" description="Disordered" evidence="16">
    <location>
        <begin position="722"/>
        <end position="747"/>
    </location>
</feature>
<evidence type="ECO:0000256" key="8">
    <source>
        <dbReference type="ARBA" id="ARBA00022777"/>
    </source>
</evidence>
<dbReference type="SMART" id="SM01416">
    <property type="entry name" value="Ribosomal_L19e"/>
    <property type="match status" value="1"/>
</dbReference>
<dbReference type="Gene3D" id="1.10.1200.240">
    <property type="match status" value="1"/>
</dbReference>
<dbReference type="GO" id="GO:0008865">
    <property type="term" value="F:fructokinase activity"/>
    <property type="evidence" value="ECO:0007669"/>
    <property type="project" value="TreeGrafter"/>
</dbReference>
<dbReference type="SUPFAM" id="SSF48140">
    <property type="entry name" value="Ribosomal protein L19 (L19e)"/>
    <property type="match status" value="1"/>
</dbReference>
<keyword evidence="10 15" id="KW-0689">Ribosomal protein</keyword>
<evidence type="ECO:0000256" key="6">
    <source>
        <dbReference type="ARBA" id="ARBA00022679"/>
    </source>
</evidence>
<dbReference type="InterPro" id="IPR035970">
    <property type="entry name" value="60S_ribosomal_eL19_sf"/>
</dbReference>
<dbReference type="GO" id="GO:0046323">
    <property type="term" value="P:D-glucose import"/>
    <property type="evidence" value="ECO:0007669"/>
    <property type="project" value="UniProtKB-ARBA"/>
</dbReference>
<name>A0A9W7SKJ8_9PEZI</name>
<evidence type="ECO:0000313" key="18">
    <source>
        <dbReference type="EMBL" id="KAH9819792.1"/>
    </source>
</evidence>
<dbReference type="PANTHER" id="PTHR19443:SF16">
    <property type="entry name" value="HEXOKINASE TYPE 1-RELATED"/>
    <property type="match status" value="1"/>
</dbReference>
<dbReference type="GO" id="GO:0001678">
    <property type="term" value="P:intracellular glucose homeostasis"/>
    <property type="evidence" value="ECO:0007669"/>
    <property type="project" value="InterPro"/>
</dbReference>
<reference evidence="18 19" key="2">
    <citation type="journal article" date="2021" name="Curr. Genet.">
        <title>Genetic response to nitrogen starvation in the aggressive Eucalyptus foliar pathogen Teratosphaeria destructans.</title>
        <authorList>
            <person name="Havenga M."/>
            <person name="Wingfield B.D."/>
            <person name="Wingfield M.J."/>
            <person name="Dreyer L.L."/>
            <person name="Roets F."/>
            <person name="Aylward J."/>
        </authorList>
    </citation>
    <scope>NUCLEOTIDE SEQUENCE [LARGE SCALE GENOMIC DNA]</scope>
    <source>
        <strain evidence="18">CMW44962</strain>
    </source>
</reference>
<keyword evidence="5" id="KW-0021">Allosteric enzyme</keyword>
<keyword evidence="9" id="KW-0067">ATP-binding</keyword>
<comment type="pathway">
    <text evidence="2">Carbohydrate metabolism; hexose metabolism.</text>
</comment>
<evidence type="ECO:0000256" key="9">
    <source>
        <dbReference type="ARBA" id="ARBA00022840"/>
    </source>
</evidence>
<dbReference type="GO" id="GO:0006013">
    <property type="term" value="P:mannose metabolic process"/>
    <property type="evidence" value="ECO:0007669"/>
    <property type="project" value="TreeGrafter"/>
</dbReference>
<evidence type="ECO:0000256" key="5">
    <source>
        <dbReference type="ARBA" id="ARBA00022533"/>
    </source>
</evidence>
<dbReference type="InterPro" id="IPR022673">
    <property type="entry name" value="Hexokinase_C"/>
</dbReference>
<comment type="catalytic activity">
    <reaction evidence="14">
        <text>D-fructose + ATP = D-fructose 6-phosphate + ADP + H(+)</text>
        <dbReference type="Rhea" id="RHEA:16125"/>
        <dbReference type="ChEBI" id="CHEBI:15378"/>
        <dbReference type="ChEBI" id="CHEBI:30616"/>
        <dbReference type="ChEBI" id="CHEBI:37721"/>
        <dbReference type="ChEBI" id="CHEBI:61527"/>
        <dbReference type="ChEBI" id="CHEBI:456216"/>
        <dbReference type="EC" id="2.7.1.1"/>
    </reaction>
    <physiologicalReaction direction="left-to-right" evidence="14">
        <dbReference type="Rhea" id="RHEA:16126"/>
    </physiologicalReaction>
</comment>
<dbReference type="GO" id="GO:0006412">
    <property type="term" value="P:translation"/>
    <property type="evidence" value="ECO:0007669"/>
    <property type="project" value="InterPro"/>
</dbReference>
<evidence type="ECO:0000256" key="13">
    <source>
        <dbReference type="ARBA" id="ARBA00044613"/>
    </source>
</evidence>
<evidence type="ECO:0000256" key="10">
    <source>
        <dbReference type="ARBA" id="ARBA00022980"/>
    </source>
</evidence>
<dbReference type="NCBIfam" id="NF006343">
    <property type="entry name" value="PRK08570.1"/>
    <property type="match status" value="1"/>
</dbReference>
<dbReference type="Gene3D" id="3.30.420.40">
    <property type="match status" value="1"/>
</dbReference>
<proteinExistence type="inferred from homology"/>
<dbReference type="EMBL" id="RIBY02002312">
    <property type="protein sequence ID" value="KAH9819792.1"/>
    <property type="molecule type" value="Genomic_DNA"/>
</dbReference>
<dbReference type="Proteomes" id="UP001138500">
    <property type="component" value="Unassembled WGS sequence"/>
</dbReference>
<feature type="compositionally biased region" description="Basic and acidic residues" evidence="16">
    <location>
        <begin position="156"/>
        <end position="177"/>
    </location>
</feature>
<dbReference type="GO" id="GO:0006006">
    <property type="term" value="P:glucose metabolic process"/>
    <property type="evidence" value="ECO:0007669"/>
    <property type="project" value="UniProtKB-ARBA"/>
</dbReference>
<dbReference type="PANTHER" id="PTHR19443">
    <property type="entry name" value="HEXOKINASE"/>
    <property type="match status" value="1"/>
</dbReference>
<keyword evidence="7" id="KW-0547">Nucleotide-binding</keyword>
<dbReference type="InterPro" id="IPR057259">
    <property type="entry name" value="Ribosomal_L19e"/>
</dbReference>
<dbReference type="HAMAP" id="MF_01475">
    <property type="entry name" value="Ribosomal_eL19"/>
    <property type="match status" value="1"/>
</dbReference>
<keyword evidence="19" id="KW-1185">Reference proteome</keyword>
<evidence type="ECO:0000256" key="2">
    <source>
        <dbReference type="ARBA" id="ARBA00005028"/>
    </source>
</evidence>
<comment type="similarity">
    <text evidence="4 15">Belongs to the eukaryotic ribosomal protein eL19 family.</text>
</comment>
<dbReference type="FunFam" id="1.10.287.1250:FF:000001">
    <property type="entry name" value="Phosphotransferase"/>
    <property type="match status" value="1"/>
</dbReference>
<dbReference type="Gene3D" id="3.40.367.20">
    <property type="match status" value="1"/>
</dbReference>
<dbReference type="FunFam" id="1.10.1200.240:FF:000001">
    <property type="entry name" value="Ribosomal protein L19"/>
    <property type="match status" value="1"/>
</dbReference>
<evidence type="ECO:0000256" key="12">
    <source>
        <dbReference type="ARBA" id="ARBA00023274"/>
    </source>
</evidence>